<comment type="caution">
    <text evidence="1">The sequence shown here is derived from an EMBL/GenBank/DDBJ whole genome shotgun (WGS) entry which is preliminary data.</text>
</comment>
<gene>
    <name evidence="1" type="ORF">Q9L58_001925</name>
</gene>
<sequence>MNAEITKPAHCATCGHAVSPLETVSALTMLTARATTEMASLHATLIQQAALLVSNAPTAASALPAMDLATIDRSAAGSIEAYQEIMKKNGHGRLGRTHMEDVDLLVETARAELDSYLRRTIHLIAPVGGANTTIDADKVFATLSTFGLRLEDRSPMADGTVFDDSKNHDTATIRRLQNFGRHYYTARTGKYECYWNGFAIETLVELARYRGLFGADGFLTAAK</sequence>
<name>A0ABR3GSZ3_9PEZI</name>
<evidence type="ECO:0000313" key="2">
    <source>
        <dbReference type="Proteomes" id="UP001447188"/>
    </source>
</evidence>
<proteinExistence type="predicted"/>
<accession>A0ABR3GSZ3</accession>
<dbReference type="EMBL" id="JBBBZM010000015">
    <property type="protein sequence ID" value="KAL0639043.1"/>
    <property type="molecule type" value="Genomic_DNA"/>
</dbReference>
<protein>
    <submittedName>
        <fullName evidence="1">Uncharacterized protein</fullName>
    </submittedName>
</protein>
<reference evidence="1 2" key="1">
    <citation type="submission" date="2024-02" db="EMBL/GenBank/DDBJ databases">
        <title>Discinaceae phylogenomics.</title>
        <authorList>
            <person name="Dirks A.C."/>
            <person name="James T.Y."/>
        </authorList>
    </citation>
    <scope>NUCLEOTIDE SEQUENCE [LARGE SCALE GENOMIC DNA]</scope>
    <source>
        <strain evidence="1 2">ACD0624</strain>
    </source>
</reference>
<keyword evidence="2" id="KW-1185">Reference proteome</keyword>
<evidence type="ECO:0000313" key="1">
    <source>
        <dbReference type="EMBL" id="KAL0639043.1"/>
    </source>
</evidence>
<dbReference type="Proteomes" id="UP001447188">
    <property type="component" value="Unassembled WGS sequence"/>
</dbReference>
<organism evidence="1 2">
    <name type="scientific">Discina gigas</name>
    <dbReference type="NCBI Taxonomy" id="1032678"/>
    <lineage>
        <taxon>Eukaryota</taxon>
        <taxon>Fungi</taxon>
        <taxon>Dikarya</taxon>
        <taxon>Ascomycota</taxon>
        <taxon>Pezizomycotina</taxon>
        <taxon>Pezizomycetes</taxon>
        <taxon>Pezizales</taxon>
        <taxon>Discinaceae</taxon>
        <taxon>Discina</taxon>
    </lineage>
</organism>